<evidence type="ECO:0000256" key="4">
    <source>
        <dbReference type="ARBA" id="ARBA00023136"/>
    </source>
</evidence>
<accession>A0A0K1PRD9</accession>
<dbReference type="GO" id="GO:0016020">
    <property type="term" value="C:membrane"/>
    <property type="evidence" value="ECO:0007669"/>
    <property type="project" value="UniProtKB-SubCell"/>
</dbReference>
<feature type="compositionally biased region" description="Polar residues" evidence="6">
    <location>
        <begin position="46"/>
        <end position="70"/>
    </location>
</feature>
<evidence type="ECO:0000259" key="8">
    <source>
        <dbReference type="Pfam" id="PF25917"/>
    </source>
</evidence>
<evidence type="ECO:0000256" key="2">
    <source>
        <dbReference type="ARBA" id="ARBA00022692"/>
    </source>
</evidence>
<proteinExistence type="predicted"/>
<dbReference type="GO" id="GO:0055085">
    <property type="term" value="P:transmembrane transport"/>
    <property type="evidence" value="ECO:0007669"/>
    <property type="project" value="InterPro"/>
</dbReference>
<feature type="transmembrane region" description="Helical" evidence="7">
    <location>
        <begin position="79"/>
        <end position="101"/>
    </location>
</feature>
<dbReference type="Pfam" id="PF25954">
    <property type="entry name" value="Beta-barrel_RND_2"/>
    <property type="match status" value="1"/>
</dbReference>
<evidence type="ECO:0000259" key="9">
    <source>
        <dbReference type="Pfam" id="PF25954"/>
    </source>
</evidence>
<feature type="region of interest" description="Disordered" evidence="6">
    <location>
        <begin position="46"/>
        <end position="73"/>
    </location>
</feature>
<keyword evidence="5" id="KW-0175">Coiled coil</keyword>
<dbReference type="Gene3D" id="2.40.30.170">
    <property type="match status" value="1"/>
</dbReference>
<dbReference type="Proteomes" id="UP000064967">
    <property type="component" value="Chromosome"/>
</dbReference>
<reference evidence="10 11" key="1">
    <citation type="submission" date="2015-08" db="EMBL/GenBank/DDBJ databases">
        <authorList>
            <person name="Babu N.S."/>
            <person name="Beckwith C.J."/>
            <person name="Beseler K.G."/>
            <person name="Brison A."/>
            <person name="Carone J.V."/>
            <person name="Caskin T.P."/>
            <person name="Diamond M."/>
            <person name="Durham M.E."/>
            <person name="Foxe J.M."/>
            <person name="Go M."/>
            <person name="Henderson B.A."/>
            <person name="Jones I.B."/>
            <person name="McGettigan J.A."/>
            <person name="Micheletti S.J."/>
            <person name="Nasrallah M.E."/>
            <person name="Ortiz D."/>
            <person name="Piller C.R."/>
            <person name="Privatt S.R."/>
            <person name="Schneider S.L."/>
            <person name="Sharp S."/>
            <person name="Smith T.C."/>
            <person name="Stanton J.D."/>
            <person name="Ullery H.E."/>
            <person name="Wilson R.J."/>
            <person name="Serrano M.G."/>
            <person name="Buck G."/>
            <person name="Lee V."/>
            <person name="Wang Y."/>
            <person name="Carvalho R."/>
            <person name="Voegtly L."/>
            <person name="Shi R."/>
            <person name="Duckworth R."/>
            <person name="Johnson A."/>
            <person name="Loviza R."/>
            <person name="Walstead R."/>
            <person name="Shah Z."/>
            <person name="Kiflezghi M."/>
            <person name="Wade K."/>
            <person name="Ball S.L."/>
            <person name="Bradley K.W."/>
            <person name="Asai D.J."/>
            <person name="Bowman C.A."/>
            <person name="Russell D.A."/>
            <person name="Pope W.H."/>
            <person name="Jacobs-Sera D."/>
            <person name="Hendrix R.W."/>
            <person name="Hatfull G.F."/>
        </authorList>
    </citation>
    <scope>NUCLEOTIDE SEQUENCE [LARGE SCALE GENOMIC DNA]</scope>
    <source>
        <strain evidence="10 11">DSM 27648</strain>
    </source>
</reference>
<dbReference type="KEGG" id="llu:AKJ09_02343"/>
<feature type="domain" description="Multidrug resistance protein MdtA-like barrel-sandwich hybrid" evidence="8">
    <location>
        <begin position="121"/>
        <end position="315"/>
    </location>
</feature>
<evidence type="ECO:0000313" key="10">
    <source>
        <dbReference type="EMBL" id="AKU95679.1"/>
    </source>
</evidence>
<protein>
    <submittedName>
        <fullName evidence="10">Membrane fusion component of tripartite multidrug resistance system</fullName>
    </submittedName>
</protein>
<evidence type="ECO:0000256" key="7">
    <source>
        <dbReference type="SAM" id="Phobius"/>
    </source>
</evidence>
<comment type="subcellular location">
    <subcellularLocation>
        <location evidence="1">Membrane</location>
        <topology evidence="1">Single-pass membrane protein</topology>
    </subcellularLocation>
</comment>
<evidence type="ECO:0000256" key="1">
    <source>
        <dbReference type="ARBA" id="ARBA00004167"/>
    </source>
</evidence>
<name>A0A0K1PRD9_9BACT</name>
<dbReference type="EMBL" id="CP012333">
    <property type="protein sequence ID" value="AKU95679.1"/>
    <property type="molecule type" value="Genomic_DNA"/>
</dbReference>
<evidence type="ECO:0000256" key="6">
    <source>
        <dbReference type="SAM" id="MobiDB-lite"/>
    </source>
</evidence>
<keyword evidence="11" id="KW-1185">Reference proteome</keyword>
<dbReference type="SUPFAM" id="SSF111369">
    <property type="entry name" value="HlyD-like secretion proteins"/>
    <property type="match status" value="1"/>
</dbReference>
<sequence>MRQFESVRAVIGAMAGFRHLLSVYRWCAERQKFKLGAHNSNGLASLMNSTDNTSVGNPPDSASQSDTPSSPRKRLPRTAFLRVAVTAAIVTALGVGATRYLRWAERFERTDNAYLEGRVHAVSARVSGTVVEVLTDDNRRANTDEPLVRLDRRDFEVRLDAARTQLASAGAAVVEAQAQIVRSHGEIERASAGIARSRAEQDKASLDIGRAGQLLHDDAIPKIEYDDANAKLEVARANSASATSARAVSIAALRAAEANLKVAEARKVHAEAAVRDAELQLSYTTVSAPTIGRVGKKSVEVGQHVQPGQALLAVVEDEVWVVANFKESQLTKMRPGQTVEISVDAMDGHVFTGTIESFSPGTGARFSLLPPDNATGNFTKIVQRVPVKIRLDAQSVKGFEDRLLPGLSVIATARVRP</sequence>
<keyword evidence="2 7" id="KW-0812">Transmembrane</keyword>
<evidence type="ECO:0000256" key="3">
    <source>
        <dbReference type="ARBA" id="ARBA00022989"/>
    </source>
</evidence>
<dbReference type="InterPro" id="IPR058625">
    <property type="entry name" value="MdtA-like_BSH"/>
</dbReference>
<dbReference type="InterPro" id="IPR050739">
    <property type="entry name" value="MFP"/>
</dbReference>
<dbReference type="Pfam" id="PF25917">
    <property type="entry name" value="BSH_RND"/>
    <property type="match status" value="1"/>
</dbReference>
<dbReference type="PANTHER" id="PTHR30386:SF26">
    <property type="entry name" value="TRANSPORT PROTEIN COMB"/>
    <property type="match status" value="1"/>
</dbReference>
<dbReference type="OrthoDB" id="9811754at2"/>
<dbReference type="STRING" id="1391654.AKJ09_02343"/>
<dbReference type="AlphaFoldDB" id="A0A0K1PRD9"/>
<evidence type="ECO:0000256" key="5">
    <source>
        <dbReference type="SAM" id="Coils"/>
    </source>
</evidence>
<dbReference type="InterPro" id="IPR058792">
    <property type="entry name" value="Beta-barrel_RND_2"/>
</dbReference>
<dbReference type="Gene3D" id="1.10.287.470">
    <property type="entry name" value="Helix hairpin bin"/>
    <property type="match status" value="2"/>
</dbReference>
<keyword evidence="4 7" id="KW-0472">Membrane</keyword>
<organism evidence="10 11">
    <name type="scientific">Labilithrix luteola</name>
    <dbReference type="NCBI Taxonomy" id="1391654"/>
    <lineage>
        <taxon>Bacteria</taxon>
        <taxon>Pseudomonadati</taxon>
        <taxon>Myxococcota</taxon>
        <taxon>Polyangia</taxon>
        <taxon>Polyangiales</taxon>
        <taxon>Labilitrichaceae</taxon>
        <taxon>Labilithrix</taxon>
    </lineage>
</organism>
<feature type="domain" description="CusB-like beta-barrel" evidence="9">
    <location>
        <begin position="318"/>
        <end position="361"/>
    </location>
</feature>
<dbReference type="PANTHER" id="PTHR30386">
    <property type="entry name" value="MEMBRANE FUSION SUBUNIT OF EMRAB-TOLC MULTIDRUG EFFLUX PUMP"/>
    <property type="match status" value="1"/>
</dbReference>
<evidence type="ECO:0000313" key="11">
    <source>
        <dbReference type="Proteomes" id="UP000064967"/>
    </source>
</evidence>
<gene>
    <name evidence="10" type="ORF">AKJ09_02343</name>
</gene>
<keyword evidence="3 7" id="KW-1133">Transmembrane helix</keyword>
<dbReference type="Gene3D" id="2.40.50.100">
    <property type="match status" value="1"/>
</dbReference>
<dbReference type="PATRIC" id="fig|1391654.3.peg.2373"/>
<feature type="coiled-coil region" evidence="5">
    <location>
        <begin position="253"/>
        <end position="280"/>
    </location>
</feature>